<dbReference type="Proteomes" id="UP000647836">
    <property type="component" value="Unassembled WGS sequence"/>
</dbReference>
<dbReference type="RefSeq" id="WP_194043436.1">
    <property type="nucleotide sequence ID" value="NZ_JADEXF010000280.1"/>
</dbReference>
<gene>
    <name evidence="1" type="ORF">IQ229_10470</name>
</gene>
<evidence type="ECO:0000313" key="2">
    <source>
        <dbReference type="Proteomes" id="UP000647836"/>
    </source>
</evidence>
<comment type="caution">
    <text evidence="1">The sequence shown here is derived from an EMBL/GenBank/DDBJ whole genome shotgun (WGS) entry which is preliminary data.</text>
</comment>
<accession>A0ABR9TZ97</accession>
<protein>
    <submittedName>
        <fullName evidence="1">Uncharacterized protein</fullName>
    </submittedName>
</protein>
<name>A0ABR9TZ97_9NOSO</name>
<keyword evidence="2" id="KW-1185">Reference proteome</keyword>
<sequence length="87" mass="9489">MKATKTIDASVTLPIELYQALVQQAQAHGYSVSDEITALLTPLLMQIPTELVQEFVAWEAASDEDWLSMEATLASLDAVAVSHEVEN</sequence>
<proteinExistence type="predicted"/>
<dbReference type="EMBL" id="JADEXF010000280">
    <property type="protein sequence ID" value="MBE9105350.1"/>
    <property type="molecule type" value="Genomic_DNA"/>
</dbReference>
<organism evidence="1 2">
    <name type="scientific">Nostoc cf. edaphicum LEGE 07299</name>
    <dbReference type="NCBI Taxonomy" id="2777974"/>
    <lineage>
        <taxon>Bacteria</taxon>
        <taxon>Bacillati</taxon>
        <taxon>Cyanobacteriota</taxon>
        <taxon>Cyanophyceae</taxon>
        <taxon>Nostocales</taxon>
        <taxon>Nostocaceae</taxon>
        <taxon>Nostoc</taxon>
    </lineage>
</organism>
<reference evidence="1 2" key="1">
    <citation type="submission" date="2020-10" db="EMBL/GenBank/DDBJ databases">
        <authorList>
            <person name="Castelo-Branco R."/>
            <person name="Eusebio N."/>
            <person name="Adriana R."/>
            <person name="Vieira A."/>
            <person name="Brugerolle De Fraissinette N."/>
            <person name="Rezende De Castro R."/>
            <person name="Schneider M.P."/>
            <person name="Vasconcelos V."/>
            <person name="Leao P.N."/>
        </authorList>
    </citation>
    <scope>NUCLEOTIDE SEQUENCE [LARGE SCALE GENOMIC DNA]</scope>
    <source>
        <strain evidence="1 2">LEGE 07299</strain>
    </source>
</reference>
<evidence type="ECO:0000313" key="1">
    <source>
        <dbReference type="EMBL" id="MBE9105350.1"/>
    </source>
</evidence>